<keyword evidence="1" id="KW-0479">Metal-binding</keyword>
<evidence type="ECO:0000313" key="4">
    <source>
        <dbReference type="Proteomes" id="UP000233837"/>
    </source>
</evidence>
<protein>
    <submittedName>
        <fullName evidence="3">Hyoscyamine 6-dioxygenase</fullName>
    </submittedName>
</protein>
<keyword evidence="3" id="KW-0223">Dioxygenase</keyword>
<name>A0A2I0X467_9ASPA</name>
<evidence type="ECO:0000259" key="2">
    <source>
        <dbReference type="PROSITE" id="PS51471"/>
    </source>
</evidence>
<dbReference type="Proteomes" id="UP000233837">
    <property type="component" value="Unassembled WGS sequence"/>
</dbReference>
<reference evidence="3 4" key="2">
    <citation type="journal article" date="2017" name="Nature">
        <title>The Apostasia genome and the evolution of orchids.</title>
        <authorList>
            <person name="Zhang G.Q."/>
            <person name="Liu K.W."/>
            <person name="Li Z."/>
            <person name="Lohaus R."/>
            <person name="Hsiao Y.Y."/>
            <person name="Niu S.C."/>
            <person name="Wang J.Y."/>
            <person name="Lin Y.C."/>
            <person name="Xu Q."/>
            <person name="Chen L.J."/>
            <person name="Yoshida K."/>
            <person name="Fujiwara S."/>
            <person name="Wang Z.W."/>
            <person name="Zhang Y.Q."/>
            <person name="Mitsuda N."/>
            <person name="Wang M."/>
            <person name="Liu G.H."/>
            <person name="Pecoraro L."/>
            <person name="Huang H.X."/>
            <person name="Xiao X.J."/>
            <person name="Lin M."/>
            <person name="Wu X.Y."/>
            <person name="Wu W.L."/>
            <person name="Chen Y.Y."/>
            <person name="Chang S.B."/>
            <person name="Sakamoto S."/>
            <person name="Ohme-Takagi M."/>
            <person name="Yagi M."/>
            <person name="Zeng S.J."/>
            <person name="Shen C.Y."/>
            <person name="Yeh C.M."/>
            <person name="Luo Y.B."/>
            <person name="Tsai W.C."/>
            <person name="Van de Peer Y."/>
            <person name="Liu Z.J."/>
        </authorList>
    </citation>
    <scope>NUCLEOTIDE SEQUENCE [LARGE SCALE GENOMIC DNA]</scope>
    <source>
        <tissue evidence="3">The whole plant</tissue>
    </source>
</reference>
<dbReference type="AlphaFoldDB" id="A0A2I0X467"/>
<keyword evidence="1" id="KW-0408">Iron</keyword>
<evidence type="ECO:0000313" key="3">
    <source>
        <dbReference type="EMBL" id="PKU82687.1"/>
    </source>
</evidence>
<dbReference type="Gene3D" id="2.60.120.330">
    <property type="entry name" value="B-lactam Antibiotic, Isopenicillin N Synthase, Chain"/>
    <property type="match status" value="1"/>
</dbReference>
<dbReference type="EMBL" id="KZ502169">
    <property type="protein sequence ID" value="PKU82687.1"/>
    <property type="molecule type" value="Genomic_DNA"/>
</dbReference>
<dbReference type="InterPro" id="IPR044861">
    <property type="entry name" value="IPNS-like_FE2OG_OXY"/>
</dbReference>
<dbReference type="STRING" id="906689.A0A2I0X467"/>
<dbReference type="InterPro" id="IPR050231">
    <property type="entry name" value="Iron_ascorbate_oxido_reductase"/>
</dbReference>
<keyword evidence="1" id="KW-0560">Oxidoreductase</keyword>
<sequence>MSEFELPKVDLSGLDLTCLHDKTWAVARANIAIALKKFGGFEVVYDQVGPELRGGLLGQAIPELFEVPDVEKLINPSQVPYHGFLFQKEGFPFLSLKIFELSSKNNVQDFSNMIWPQGNAFFSNLVWNYAIHMKELLQMIHKMVLEILGLEDHYNSHMESTDYSMRFTKYYNDLSEIGTKVVMPAHKDPNYISIIGQHDIGGLEIETSNGEWISTTPIKNSFTVLLGEAFMAWTNKRFQAPCHRVKMDGSEERYSIVFSTIPSFANDVINPPKELIDEEHPLLFKSFKYYDYVNFRFSDEGEKHKDTLQFYCGA</sequence>
<dbReference type="PANTHER" id="PTHR47990">
    <property type="entry name" value="2-OXOGLUTARATE (2OG) AND FE(II)-DEPENDENT OXYGENASE SUPERFAMILY PROTEIN-RELATED"/>
    <property type="match status" value="1"/>
</dbReference>
<dbReference type="SUPFAM" id="SSF51197">
    <property type="entry name" value="Clavaminate synthase-like"/>
    <property type="match status" value="1"/>
</dbReference>
<dbReference type="InterPro" id="IPR005123">
    <property type="entry name" value="Oxoglu/Fe-dep_dioxygenase_dom"/>
</dbReference>
<dbReference type="InterPro" id="IPR027443">
    <property type="entry name" value="IPNS-like_sf"/>
</dbReference>
<dbReference type="Pfam" id="PF03171">
    <property type="entry name" value="2OG-FeII_Oxy"/>
    <property type="match status" value="1"/>
</dbReference>
<feature type="domain" description="Fe2OG dioxygenase" evidence="2">
    <location>
        <begin position="161"/>
        <end position="262"/>
    </location>
</feature>
<dbReference type="GO" id="GO:0046872">
    <property type="term" value="F:metal ion binding"/>
    <property type="evidence" value="ECO:0007669"/>
    <property type="project" value="UniProtKB-KW"/>
</dbReference>
<dbReference type="PROSITE" id="PS51471">
    <property type="entry name" value="FE2OG_OXY"/>
    <property type="match status" value="1"/>
</dbReference>
<evidence type="ECO:0000256" key="1">
    <source>
        <dbReference type="RuleBase" id="RU003682"/>
    </source>
</evidence>
<proteinExistence type="inferred from homology"/>
<comment type="similarity">
    <text evidence="1">Belongs to the iron/ascorbate-dependent oxidoreductase family.</text>
</comment>
<accession>A0A2I0X467</accession>
<dbReference type="GO" id="GO:0051213">
    <property type="term" value="F:dioxygenase activity"/>
    <property type="evidence" value="ECO:0007669"/>
    <property type="project" value="UniProtKB-KW"/>
</dbReference>
<gene>
    <name evidence="3" type="primary">H6H</name>
    <name evidence="3" type="ORF">MA16_Dca021963</name>
</gene>
<keyword evidence="4" id="KW-1185">Reference proteome</keyword>
<reference evidence="3 4" key="1">
    <citation type="journal article" date="2016" name="Sci. Rep.">
        <title>The Dendrobium catenatum Lindl. genome sequence provides insights into polysaccharide synthase, floral development and adaptive evolution.</title>
        <authorList>
            <person name="Zhang G.Q."/>
            <person name="Xu Q."/>
            <person name="Bian C."/>
            <person name="Tsai W.C."/>
            <person name="Yeh C.M."/>
            <person name="Liu K.W."/>
            <person name="Yoshida K."/>
            <person name="Zhang L.S."/>
            <person name="Chang S.B."/>
            <person name="Chen F."/>
            <person name="Shi Y."/>
            <person name="Su Y.Y."/>
            <person name="Zhang Y.Q."/>
            <person name="Chen L.J."/>
            <person name="Yin Y."/>
            <person name="Lin M."/>
            <person name="Huang H."/>
            <person name="Deng H."/>
            <person name="Wang Z.W."/>
            <person name="Zhu S.L."/>
            <person name="Zhao X."/>
            <person name="Deng C."/>
            <person name="Niu S.C."/>
            <person name="Huang J."/>
            <person name="Wang M."/>
            <person name="Liu G.H."/>
            <person name="Yang H.J."/>
            <person name="Xiao X.J."/>
            <person name="Hsiao Y.Y."/>
            <person name="Wu W.L."/>
            <person name="Chen Y.Y."/>
            <person name="Mitsuda N."/>
            <person name="Ohme-Takagi M."/>
            <person name="Luo Y.B."/>
            <person name="Van de Peer Y."/>
            <person name="Liu Z.J."/>
        </authorList>
    </citation>
    <scope>NUCLEOTIDE SEQUENCE [LARGE SCALE GENOMIC DNA]</scope>
    <source>
        <tissue evidence="3">The whole plant</tissue>
    </source>
</reference>
<organism evidence="3 4">
    <name type="scientific">Dendrobium catenatum</name>
    <dbReference type="NCBI Taxonomy" id="906689"/>
    <lineage>
        <taxon>Eukaryota</taxon>
        <taxon>Viridiplantae</taxon>
        <taxon>Streptophyta</taxon>
        <taxon>Embryophyta</taxon>
        <taxon>Tracheophyta</taxon>
        <taxon>Spermatophyta</taxon>
        <taxon>Magnoliopsida</taxon>
        <taxon>Liliopsida</taxon>
        <taxon>Asparagales</taxon>
        <taxon>Orchidaceae</taxon>
        <taxon>Epidendroideae</taxon>
        <taxon>Malaxideae</taxon>
        <taxon>Dendrobiinae</taxon>
        <taxon>Dendrobium</taxon>
    </lineage>
</organism>